<reference evidence="2 3" key="2">
    <citation type="journal article" date="2008" name="Nature">
        <title>The Phaeodactylum genome reveals the evolutionary history of diatom genomes.</title>
        <authorList>
            <person name="Bowler C."/>
            <person name="Allen A.E."/>
            <person name="Badger J.H."/>
            <person name="Grimwood J."/>
            <person name="Jabbari K."/>
            <person name="Kuo A."/>
            <person name="Maheswari U."/>
            <person name="Martens C."/>
            <person name="Maumus F."/>
            <person name="Otillar R.P."/>
            <person name="Rayko E."/>
            <person name="Salamov A."/>
            <person name="Vandepoele K."/>
            <person name="Beszteri B."/>
            <person name="Gruber A."/>
            <person name="Heijde M."/>
            <person name="Katinka M."/>
            <person name="Mock T."/>
            <person name="Valentin K."/>
            <person name="Verret F."/>
            <person name="Berges J.A."/>
            <person name="Brownlee C."/>
            <person name="Cadoret J.P."/>
            <person name="Chiovitti A."/>
            <person name="Choi C.J."/>
            <person name="Coesel S."/>
            <person name="De Martino A."/>
            <person name="Detter J.C."/>
            <person name="Durkin C."/>
            <person name="Falciatore A."/>
            <person name="Fournet J."/>
            <person name="Haruta M."/>
            <person name="Huysman M.J."/>
            <person name="Jenkins B.D."/>
            <person name="Jiroutova K."/>
            <person name="Jorgensen R.E."/>
            <person name="Joubert Y."/>
            <person name="Kaplan A."/>
            <person name="Kroger N."/>
            <person name="Kroth P.G."/>
            <person name="La Roche J."/>
            <person name="Lindquist E."/>
            <person name="Lommer M."/>
            <person name="Martin-Jezequel V."/>
            <person name="Lopez P.J."/>
            <person name="Lucas S."/>
            <person name="Mangogna M."/>
            <person name="McGinnis K."/>
            <person name="Medlin L.K."/>
            <person name="Montsant A."/>
            <person name="Oudot-Le Secq M.P."/>
            <person name="Napoli C."/>
            <person name="Obornik M."/>
            <person name="Parker M.S."/>
            <person name="Petit J.L."/>
            <person name="Porcel B.M."/>
            <person name="Poulsen N."/>
            <person name="Robison M."/>
            <person name="Rychlewski L."/>
            <person name="Rynearson T.A."/>
            <person name="Schmutz J."/>
            <person name="Shapiro H."/>
            <person name="Siaut M."/>
            <person name="Stanley M."/>
            <person name="Sussman M.R."/>
            <person name="Taylor A.R."/>
            <person name="Vardi A."/>
            <person name="von Dassow P."/>
            <person name="Vyverman W."/>
            <person name="Willis A."/>
            <person name="Wyrwicz L.S."/>
            <person name="Rokhsar D.S."/>
            <person name="Weissenbach J."/>
            <person name="Armbrust E.V."/>
            <person name="Green B.R."/>
            <person name="Van de Peer Y."/>
            <person name="Grigoriev I.V."/>
        </authorList>
    </citation>
    <scope>NUCLEOTIDE SEQUENCE [LARGE SCALE GENOMIC DNA]</scope>
    <source>
        <strain evidence="2 3">CCMP1335</strain>
    </source>
</reference>
<gene>
    <name evidence="2" type="ORF">THAPSDRAFT_21076</name>
</gene>
<keyword evidence="3" id="KW-1185">Reference proteome</keyword>
<dbReference type="Proteomes" id="UP000001449">
    <property type="component" value="Chromosome 1"/>
</dbReference>
<accession>B8BSI2</accession>
<proteinExistence type="predicted"/>
<organism evidence="2 3">
    <name type="scientific">Thalassiosira pseudonana</name>
    <name type="common">Marine diatom</name>
    <name type="synonym">Cyclotella nana</name>
    <dbReference type="NCBI Taxonomy" id="35128"/>
    <lineage>
        <taxon>Eukaryota</taxon>
        <taxon>Sar</taxon>
        <taxon>Stramenopiles</taxon>
        <taxon>Ochrophyta</taxon>
        <taxon>Bacillariophyta</taxon>
        <taxon>Coscinodiscophyceae</taxon>
        <taxon>Thalassiosirophycidae</taxon>
        <taxon>Thalassiosirales</taxon>
        <taxon>Thalassiosiraceae</taxon>
        <taxon>Thalassiosira</taxon>
    </lineage>
</organism>
<evidence type="ECO:0000313" key="2">
    <source>
        <dbReference type="EMBL" id="EED96131.1"/>
    </source>
</evidence>
<feature type="compositionally biased region" description="Polar residues" evidence="1">
    <location>
        <begin position="43"/>
        <end position="56"/>
    </location>
</feature>
<protein>
    <submittedName>
        <fullName evidence="2">Uncharacterized protein</fullName>
    </submittedName>
</protein>
<dbReference type="AlphaFoldDB" id="B8BSI2"/>
<name>B8BSI2_THAPS</name>
<feature type="region of interest" description="Disordered" evidence="1">
    <location>
        <begin position="33"/>
        <end position="56"/>
    </location>
</feature>
<dbReference type="GeneID" id="7452581"/>
<evidence type="ECO:0000313" key="3">
    <source>
        <dbReference type="Proteomes" id="UP000001449"/>
    </source>
</evidence>
<reference evidence="2 3" key="1">
    <citation type="journal article" date="2004" name="Science">
        <title>The genome of the diatom Thalassiosira pseudonana: ecology, evolution, and metabolism.</title>
        <authorList>
            <person name="Armbrust E.V."/>
            <person name="Berges J.A."/>
            <person name="Bowler C."/>
            <person name="Green B.R."/>
            <person name="Martinez D."/>
            <person name="Putnam N.H."/>
            <person name="Zhou S."/>
            <person name="Allen A.E."/>
            <person name="Apt K.E."/>
            <person name="Bechner M."/>
            <person name="Brzezinski M.A."/>
            <person name="Chaal B.K."/>
            <person name="Chiovitti A."/>
            <person name="Davis A.K."/>
            <person name="Demarest M.S."/>
            <person name="Detter J.C."/>
            <person name="Glavina T."/>
            <person name="Goodstein D."/>
            <person name="Hadi M.Z."/>
            <person name="Hellsten U."/>
            <person name="Hildebrand M."/>
            <person name="Jenkins B.D."/>
            <person name="Jurka J."/>
            <person name="Kapitonov V.V."/>
            <person name="Kroger N."/>
            <person name="Lau W.W."/>
            <person name="Lane T.W."/>
            <person name="Larimer F.W."/>
            <person name="Lippmeier J.C."/>
            <person name="Lucas S."/>
            <person name="Medina M."/>
            <person name="Montsant A."/>
            <person name="Obornik M."/>
            <person name="Parker M.S."/>
            <person name="Palenik B."/>
            <person name="Pazour G.J."/>
            <person name="Richardson P.M."/>
            <person name="Rynearson T.A."/>
            <person name="Saito M.A."/>
            <person name="Schwartz D.C."/>
            <person name="Thamatrakoln K."/>
            <person name="Valentin K."/>
            <person name="Vardi A."/>
            <person name="Wilkerson F.P."/>
            <person name="Rokhsar D.S."/>
        </authorList>
    </citation>
    <scope>NUCLEOTIDE SEQUENCE [LARGE SCALE GENOMIC DNA]</scope>
    <source>
        <strain evidence="2 3">CCMP1335</strain>
    </source>
</reference>
<dbReference type="HOGENOM" id="CLU_1762509_0_0_1"/>
<dbReference type="PaxDb" id="35128-Thaps21076"/>
<sequence length="148" mass="16824">MCNPMPRRGSLKTEVFQIQQLVSTSQGPNVLRRFSTSSSQSSKHQASPVRSNSRTAGISSARDMFELYASEGVATREFKSFGVYRERHHYHVDDIAVQDDRQMQNEGDDPLKADLPTKKRKTCVSAEIHPLLLFEEIFANDEQEDYNA</sequence>
<dbReference type="KEGG" id="tps:THAPSDRAFT_21076"/>
<dbReference type="RefSeq" id="XP_002286490.1">
    <property type="nucleotide sequence ID" value="XM_002286454.1"/>
</dbReference>
<dbReference type="InParanoid" id="B8BSI2"/>
<dbReference type="EMBL" id="CM000638">
    <property type="protein sequence ID" value="EED96131.1"/>
    <property type="molecule type" value="Genomic_DNA"/>
</dbReference>
<evidence type="ECO:0000256" key="1">
    <source>
        <dbReference type="SAM" id="MobiDB-lite"/>
    </source>
</evidence>